<dbReference type="RefSeq" id="XP_018228241.1">
    <property type="nucleotide sequence ID" value="XM_018375635.1"/>
</dbReference>
<dbReference type="Pfam" id="PF10433">
    <property type="entry name" value="Beta-prop_RSE1_1st"/>
    <property type="match status" value="1"/>
</dbReference>
<dbReference type="Pfam" id="PF23726">
    <property type="entry name" value="Beta-prop_RSE1_2nd"/>
    <property type="match status" value="1"/>
</dbReference>
<reference evidence="7" key="1">
    <citation type="journal article" date="2016" name="Nat. Commun.">
        <title>Genome analysis of three Pneumocystis species reveals adaptation mechanisms to life exclusively in mammalian hosts.</title>
        <authorList>
            <person name="Ma L."/>
            <person name="Chen Z."/>
            <person name="Huang D.W."/>
            <person name="Kutty G."/>
            <person name="Ishihara M."/>
            <person name="Wang H."/>
            <person name="Abouelleil A."/>
            <person name="Bishop L."/>
            <person name="Davey E."/>
            <person name="Deng R."/>
            <person name="Deng X."/>
            <person name="Fan L."/>
            <person name="Fantoni G."/>
            <person name="Fitzgerald M."/>
            <person name="Gogineni E."/>
            <person name="Goldberg J.M."/>
            <person name="Handley G."/>
            <person name="Hu X."/>
            <person name="Huber C."/>
            <person name="Jiao X."/>
            <person name="Jones K."/>
            <person name="Levin J.Z."/>
            <person name="Liu Y."/>
            <person name="Macdonald P."/>
            <person name="Melnikov A."/>
            <person name="Raley C."/>
            <person name="Sassi M."/>
            <person name="Sherman B.T."/>
            <person name="Song X."/>
            <person name="Sykes S."/>
            <person name="Tran B."/>
            <person name="Walsh L."/>
            <person name="Xia Y."/>
            <person name="Yang J."/>
            <person name="Young S."/>
            <person name="Zeng Q."/>
            <person name="Zheng X."/>
            <person name="Stephens R."/>
            <person name="Nusbaum C."/>
            <person name="Birren B.W."/>
            <person name="Azadi P."/>
            <person name="Lempicki R.A."/>
            <person name="Cuomo C.A."/>
            <person name="Kovacs J.A."/>
        </authorList>
    </citation>
    <scope>NUCLEOTIDE SEQUENCE [LARGE SCALE GENOMIC DNA]</scope>
    <source>
        <strain evidence="7">RU7</strain>
    </source>
</reference>
<evidence type="ECO:0000256" key="1">
    <source>
        <dbReference type="ARBA" id="ARBA00004123"/>
    </source>
</evidence>
<comment type="subcellular location">
    <subcellularLocation>
        <location evidence="1">Nucleus</location>
    </subcellularLocation>
</comment>
<keyword evidence="2" id="KW-0539">Nucleus</keyword>
<gene>
    <name evidence="6" type="ORF">T551_03372</name>
</gene>
<feature type="domain" description="RSE1/DDB1/CPSF1 first beta-propeller" evidence="4">
    <location>
        <begin position="82"/>
        <end position="443"/>
    </location>
</feature>
<keyword evidence="7" id="KW-1185">Reference proteome</keyword>
<dbReference type="InterPro" id="IPR018846">
    <property type="entry name" value="Beta-prop_RSE1/DDB1/CPSF1_1st"/>
</dbReference>
<feature type="domain" description="RSE1/DDB1/CPSF1 C-terminal" evidence="3">
    <location>
        <begin position="1061"/>
        <end position="1395"/>
    </location>
</feature>
<dbReference type="GeneID" id="28941890"/>
<evidence type="ECO:0000313" key="6">
    <source>
        <dbReference type="EMBL" id="KTW26910.1"/>
    </source>
</evidence>
<dbReference type="VEuPathDB" id="FungiDB:T551_03372"/>
<dbReference type="GO" id="GO:0003676">
    <property type="term" value="F:nucleic acid binding"/>
    <property type="evidence" value="ECO:0007669"/>
    <property type="project" value="InterPro"/>
</dbReference>
<evidence type="ECO:0000259" key="4">
    <source>
        <dbReference type="Pfam" id="PF10433"/>
    </source>
</evidence>
<comment type="caution">
    <text evidence="6">The sequence shown here is derived from an EMBL/GenBank/DDBJ whole genome shotgun (WGS) entry which is preliminary data.</text>
</comment>
<feature type="domain" description="RSE1/DDB1/CPSF1 second beta-propeller" evidence="5">
    <location>
        <begin position="549"/>
        <end position="990"/>
    </location>
</feature>
<dbReference type="InterPro" id="IPR004871">
    <property type="entry name" value="RSE1/DDB1/CPSF1_C"/>
</dbReference>
<dbReference type="InterPro" id="IPR050358">
    <property type="entry name" value="RSE1/DDB1/CFT1"/>
</dbReference>
<dbReference type="InterPro" id="IPR058543">
    <property type="entry name" value="Beta-prop_RSE1/DDB1/CPSF1_2nd"/>
</dbReference>
<dbReference type="OrthoDB" id="6109at2759"/>
<dbReference type="InterPro" id="IPR015943">
    <property type="entry name" value="WD40/YVTN_repeat-like_dom_sf"/>
</dbReference>
<accession>A0A0W4ZEX6</accession>
<dbReference type="Gene3D" id="2.130.10.10">
    <property type="entry name" value="YVTN repeat-like/Quinoprotein amine dehydrogenase"/>
    <property type="match status" value="2"/>
</dbReference>
<name>A0A0W4ZEX6_PNEJ7</name>
<protein>
    <recommendedName>
        <fullName evidence="8">Cleavage/polyadenylation specificity factor A subunit C-terminal domain-containing protein</fullName>
    </recommendedName>
</protein>
<evidence type="ECO:0008006" key="8">
    <source>
        <dbReference type="Google" id="ProtNLM"/>
    </source>
</evidence>
<evidence type="ECO:0000313" key="7">
    <source>
        <dbReference type="Proteomes" id="UP000053447"/>
    </source>
</evidence>
<dbReference type="eggNOG" id="KOG1896">
    <property type="taxonomic scope" value="Eukaryota"/>
</dbReference>
<evidence type="ECO:0000256" key="2">
    <source>
        <dbReference type="ARBA" id="ARBA00023242"/>
    </source>
</evidence>
<dbReference type="EMBL" id="LFWA01000016">
    <property type="protein sequence ID" value="KTW26910.1"/>
    <property type="molecule type" value="Genomic_DNA"/>
</dbReference>
<sequence>MSMVFTPLTETTAVEYALAAQFTSSEENLIVGRSNRLQIYCLLKEQKESMVYCDKLEEEGTETYLGGRHENFLDSNVKLEPSRLEMVTSLVLIYETELYGEITSMSKVRTKDYEITKRECILVSFREAKVSLLEWDKANFCISTVSIHFYEKEEYRSSLSLEFSTQLVMDPSYRCVTLRFYRDMFAIIPFRQKDILSLDDDIMTTNTQDIESSQSPYYSSSVISSKQMHEGISHIVDCGYLYDYREPTLAILYSAFQTSTGLLPYRQDTMSFTAITLDLQQKASTAIYTVDKLPYDLFSVLPLPNPIGGTLLIGNNELVYVDQAARVKAVSVNSFARKCTHLDFIEDYDLNLRLNGAVGVYLELLDDQPGAVLLVIEDGRFVQVGFKLDGRVVSSLSVKILDQSVKNDFLKSEASCIVLLNNEQLFIGSKVSNSVLLEWKRQSEIAEKLLSEPRVIFDEDREVLNDLYGEDFDIVDTSSILQRNGVFGDIQFRLFDTLYSCGPIVDMTIGRSFLSYMVSTDQYVLDLVVATGKNRTGSVSIFKKSIQPDVIGGFGLPGCCGLWTIFLRNFDIQGFVDESSTSRNNLDNYFFVSKSKESMIFTVGESFDEIQNTEFDTCGNTIEVGTIFNHTKILQVSCDSIRVYNTDIFLTQYISLCDKDDSLNETIVYACIMDPYVFLKLKSNKFFILFAEPESKELVQLFLPAILKNEKIVSACFFSPQGIINQNFSNYFVDDLSNHIKYAFPKKKESSGNTNSKFQEISINIFDDAFISKSLDFLSIFFCFILFENNEFKICRLPSMDCVFKSNFSLLPRIIQNNFDDENIYEVYENKVQEILVTNLDSKMDEPYILARTEWEDVIIYKGFLYTEDESTSFPLRFLKIETLKLTTSISAFCNYQNHDMQSNGSDNVKNNVYSLSGKSMIPFSGKNGIKCVFVAGELSYFIIKTPHSLPRIFCVNTKNKIMKFSSFNALNYENGFIYSDSEDVINIGKLNDDFIYDGSMAIKNVAIGRTVSSIAYHVSKHVYAISTSELEDYEVLDEDNMPMFDHENDSSVSSKLPHGFLELLSPRTWEIIDRYSFAKNEAAITVKSVNLEVSEYTKARKEFIAVGTGIFRGEDLAMRGATYLFEIVDVIPEPNRPETNKKLKLVCREEVKGVVSTLCDINGYLLSAQRQKIIVRSLENDDRLVGTAFIDLNMYVSVAKNIRNMLLFGDIMKSICFVGFSEEPYKMVLFGKDHSSLSVSSADFLVDDEHLYFVIGDDDGNIHVFNYDPENPQSFSGQKLLKRGDFHVGSHIKSILMLPKEAFPQNVNDKEETRASKNQDSLCLCASQDGSMGVLISLPEKTYRRLYFIQGQLINTEDKVAGLNPISYRTSTYVSKTSNPARGILDGKLLYQYNNLERNKQKDMARKSGMPVETIIYDLLKIDRSLAYL</sequence>
<dbReference type="STRING" id="1408657.A0A0W4ZEX6"/>
<evidence type="ECO:0000259" key="3">
    <source>
        <dbReference type="Pfam" id="PF03178"/>
    </source>
</evidence>
<proteinExistence type="predicted"/>
<organism evidence="6 7">
    <name type="scientific">Pneumocystis jirovecii (strain RU7)</name>
    <name type="common">Human pneumocystis pneumonia agent</name>
    <dbReference type="NCBI Taxonomy" id="1408657"/>
    <lineage>
        <taxon>Eukaryota</taxon>
        <taxon>Fungi</taxon>
        <taxon>Dikarya</taxon>
        <taxon>Ascomycota</taxon>
        <taxon>Taphrinomycotina</taxon>
        <taxon>Pneumocystomycetes</taxon>
        <taxon>Pneumocystaceae</taxon>
        <taxon>Pneumocystis</taxon>
    </lineage>
</organism>
<evidence type="ECO:0000259" key="5">
    <source>
        <dbReference type="Pfam" id="PF23726"/>
    </source>
</evidence>
<dbReference type="Pfam" id="PF03178">
    <property type="entry name" value="CPSF_A"/>
    <property type="match status" value="1"/>
</dbReference>
<dbReference type="GO" id="GO:0005847">
    <property type="term" value="C:mRNA cleavage and polyadenylation specificity factor complex"/>
    <property type="evidence" value="ECO:0007669"/>
    <property type="project" value="EnsemblFungi"/>
</dbReference>
<dbReference type="PANTHER" id="PTHR10644">
    <property type="entry name" value="DNA REPAIR/RNA PROCESSING CPSF FAMILY"/>
    <property type="match status" value="1"/>
</dbReference>
<dbReference type="Proteomes" id="UP000053447">
    <property type="component" value="Unassembled WGS sequence"/>
</dbReference>